<reference evidence="5" key="1">
    <citation type="submission" date="2021-03" db="EMBL/GenBank/DDBJ databases">
        <authorList>
            <person name="Kanchanasin P."/>
            <person name="Saeng-In P."/>
            <person name="Phongsopitanun W."/>
            <person name="Yuki M."/>
            <person name="Kudo T."/>
            <person name="Ohkuma M."/>
            <person name="Tanasupawat S."/>
        </authorList>
    </citation>
    <scope>NUCLEOTIDE SEQUENCE</scope>
    <source>
        <strain evidence="5">GKU 128</strain>
    </source>
</reference>
<keyword evidence="2" id="KW-0012">Acyltransferase</keyword>
<keyword evidence="6" id="KW-1185">Reference proteome</keyword>
<protein>
    <submittedName>
        <fullName evidence="5">GNAT family N-acetyltransferase</fullName>
    </submittedName>
</protein>
<dbReference type="Pfam" id="PF00583">
    <property type="entry name" value="Acetyltransf_1"/>
    <property type="match status" value="1"/>
</dbReference>
<name>A0A939PMQ7_9ACTN</name>
<proteinExistence type="predicted"/>
<dbReference type="EMBL" id="JAGEOJ010000030">
    <property type="protein sequence ID" value="MBO2454903.1"/>
    <property type="molecule type" value="Genomic_DNA"/>
</dbReference>
<gene>
    <name evidence="5" type="ORF">J4573_47995</name>
</gene>
<evidence type="ECO:0000313" key="6">
    <source>
        <dbReference type="Proteomes" id="UP000669179"/>
    </source>
</evidence>
<dbReference type="SUPFAM" id="SSF55729">
    <property type="entry name" value="Acyl-CoA N-acyltransferases (Nat)"/>
    <property type="match status" value="1"/>
</dbReference>
<dbReference type="InterPro" id="IPR016181">
    <property type="entry name" value="Acyl_CoA_acyltransferase"/>
</dbReference>
<accession>A0A939PMQ7</accession>
<feature type="region of interest" description="Disordered" evidence="3">
    <location>
        <begin position="180"/>
        <end position="202"/>
    </location>
</feature>
<dbReference type="AlphaFoldDB" id="A0A939PMQ7"/>
<dbReference type="PROSITE" id="PS51186">
    <property type="entry name" value="GNAT"/>
    <property type="match status" value="1"/>
</dbReference>
<dbReference type="GO" id="GO:0016747">
    <property type="term" value="F:acyltransferase activity, transferring groups other than amino-acyl groups"/>
    <property type="evidence" value="ECO:0007669"/>
    <property type="project" value="InterPro"/>
</dbReference>
<dbReference type="InterPro" id="IPR000182">
    <property type="entry name" value="GNAT_dom"/>
</dbReference>
<organism evidence="5 6">
    <name type="scientific">Actinomadura barringtoniae</name>
    <dbReference type="NCBI Taxonomy" id="1427535"/>
    <lineage>
        <taxon>Bacteria</taxon>
        <taxon>Bacillati</taxon>
        <taxon>Actinomycetota</taxon>
        <taxon>Actinomycetes</taxon>
        <taxon>Streptosporangiales</taxon>
        <taxon>Thermomonosporaceae</taxon>
        <taxon>Actinomadura</taxon>
    </lineage>
</organism>
<evidence type="ECO:0000259" key="4">
    <source>
        <dbReference type="PROSITE" id="PS51186"/>
    </source>
</evidence>
<dbReference type="Gene3D" id="3.40.630.30">
    <property type="match status" value="1"/>
</dbReference>
<dbReference type="PANTHER" id="PTHR43877:SF2">
    <property type="entry name" value="AMINOALKYLPHOSPHONATE N-ACETYLTRANSFERASE-RELATED"/>
    <property type="match status" value="1"/>
</dbReference>
<feature type="domain" description="N-acetyltransferase" evidence="4">
    <location>
        <begin position="16"/>
        <end position="189"/>
    </location>
</feature>
<dbReference type="InterPro" id="IPR050832">
    <property type="entry name" value="Bact_Acetyltransf"/>
</dbReference>
<evidence type="ECO:0000256" key="1">
    <source>
        <dbReference type="ARBA" id="ARBA00022679"/>
    </source>
</evidence>
<evidence type="ECO:0000256" key="3">
    <source>
        <dbReference type="SAM" id="MobiDB-lite"/>
    </source>
</evidence>
<keyword evidence="1" id="KW-0808">Transferase</keyword>
<evidence type="ECO:0000313" key="5">
    <source>
        <dbReference type="EMBL" id="MBO2454903.1"/>
    </source>
</evidence>
<dbReference type="RefSeq" id="WP_208263132.1">
    <property type="nucleotide sequence ID" value="NZ_JAGEOJ010000030.1"/>
</dbReference>
<comment type="caution">
    <text evidence="5">The sequence shown here is derived from an EMBL/GenBank/DDBJ whole genome shotgun (WGS) entry which is preliminary data.</text>
</comment>
<sequence>MSRIRDRRIRARGPRLHVRPAVEDDLDDVIRLIDEAGHWLKTQKSTDQWNKPWPDRDSRDKRVHDGISRGLSWVVMDGPTMAATVTITAVGNAALWTDEAQSVDAVYVHRLVIDRRYAGIGLGAELIDWAGEQGRRQQPGATSIRIDLWTTNEGLHAYYRGLGFLPCGVTRGSDDLPSGSMFERRLPVAPPSIPRLTTDPQP</sequence>
<evidence type="ECO:0000256" key="2">
    <source>
        <dbReference type="ARBA" id="ARBA00023315"/>
    </source>
</evidence>
<dbReference type="PANTHER" id="PTHR43877">
    <property type="entry name" value="AMINOALKYLPHOSPHONATE N-ACETYLTRANSFERASE-RELATED-RELATED"/>
    <property type="match status" value="1"/>
</dbReference>
<dbReference type="Proteomes" id="UP000669179">
    <property type="component" value="Unassembled WGS sequence"/>
</dbReference>